<dbReference type="RefSeq" id="WP_271430026.1">
    <property type="nucleotide sequence ID" value="NZ_JAQIPB010000012.1"/>
</dbReference>
<accession>A0AAE3T141</accession>
<sequence>MTPRTLAALGLMLSSALGGCIMLPPPPHAPHPARAPHAAAMPSCADPELPPGAHPAGPPHRPGEGDEAARREGECDGPAAADFRFQKERVFFRGPSDGPR</sequence>
<comment type="caution">
    <text evidence="2">The sequence shown here is derived from an EMBL/GenBank/DDBJ whole genome shotgun (WGS) entry which is preliminary data.</text>
</comment>
<evidence type="ECO:0008006" key="4">
    <source>
        <dbReference type="Google" id="ProtNLM"/>
    </source>
</evidence>
<protein>
    <recommendedName>
        <fullName evidence="4">Lipoprotein</fullName>
    </recommendedName>
</protein>
<proteinExistence type="predicted"/>
<dbReference type="Proteomes" id="UP001212602">
    <property type="component" value="Unassembled WGS sequence"/>
</dbReference>
<evidence type="ECO:0000256" key="1">
    <source>
        <dbReference type="SAM" id="MobiDB-lite"/>
    </source>
</evidence>
<dbReference type="PROSITE" id="PS51257">
    <property type="entry name" value="PROKAR_LIPOPROTEIN"/>
    <property type="match status" value="1"/>
</dbReference>
<feature type="compositionally biased region" description="Pro residues" evidence="1">
    <location>
        <begin position="48"/>
        <end position="60"/>
    </location>
</feature>
<dbReference type="EMBL" id="JAQIPB010000012">
    <property type="protein sequence ID" value="MDA7418819.1"/>
    <property type="molecule type" value="Genomic_DNA"/>
</dbReference>
<feature type="compositionally biased region" description="Basic and acidic residues" evidence="1">
    <location>
        <begin position="61"/>
        <end position="74"/>
    </location>
</feature>
<organism evidence="2 3">
    <name type="scientific">Xenophilus arseniciresistens</name>
    <dbReference type="NCBI Taxonomy" id="1283306"/>
    <lineage>
        <taxon>Bacteria</taxon>
        <taxon>Pseudomonadati</taxon>
        <taxon>Pseudomonadota</taxon>
        <taxon>Betaproteobacteria</taxon>
        <taxon>Burkholderiales</taxon>
        <taxon>Comamonadaceae</taxon>
        <taxon>Xenophilus</taxon>
    </lineage>
</organism>
<dbReference type="AlphaFoldDB" id="A0AAE3T141"/>
<reference evidence="2" key="1">
    <citation type="submission" date="2023-01" db="EMBL/GenBank/DDBJ databases">
        <title>Xenophilus mangrovi sp. nov., isolated from soil of Mangrove nature reserve.</title>
        <authorList>
            <person name="Xu S."/>
            <person name="Liu Z."/>
            <person name="Xu Y."/>
        </authorList>
    </citation>
    <scope>NUCLEOTIDE SEQUENCE</scope>
    <source>
        <strain evidence="2">YW8</strain>
    </source>
</reference>
<gene>
    <name evidence="2" type="ORF">PGB34_20805</name>
</gene>
<feature type="region of interest" description="Disordered" evidence="1">
    <location>
        <begin position="21"/>
        <end position="100"/>
    </location>
</feature>
<evidence type="ECO:0000313" key="3">
    <source>
        <dbReference type="Proteomes" id="UP001212602"/>
    </source>
</evidence>
<evidence type="ECO:0000313" key="2">
    <source>
        <dbReference type="EMBL" id="MDA7418819.1"/>
    </source>
</evidence>
<keyword evidence="3" id="KW-1185">Reference proteome</keyword>
<name>A0AAE3T141_9BURK</name>